<dbReference type="Pfam" id="PF00144">
    <property type="entry name" value="Beta-lactamase"/>
    <property type="match status" value="1"/>
</dbReference>
<dbReference type="Proteomes" id="UP001174694">
    <property type="component" value="Unassembled WGS sequence"/>
</dbReference>
<feature type="domain" description="Beta-lactamase-related" evidence="1">
    <location>
        <begin position="28"/>
        <end position="404"/>
    </location>
</feature>
<dbReference type="InterPro" id="IPR012338">
    <property type="entry name" value="Beta-lactam/transpept-like"/>
</dbReference>
<evidence type="ECO:0000313" key="2">
    <source>
        <dbReference type="EMBL" id="KAJ9144653.1"/>
    </source>
</evidence>
<sequence length="422" mass="46578">MEHMSLTADVVSDLQKLVDGASSNESTELPYASVAVIGKGTGELFAQSSGNGTTGIQVRSRGEGQRDDILWLASCTKLVTSIACMQLVEQGKLALDDANQVGGLCPELREVKVIQEDGSLVEKDRPITLRMLLTHTAGFGYSFLNPKLERYRRQECGENTNYDELSGRFGDFLHPLVNQPGEKFEYGISMDWAGILVERVTGTKLNDYMQRQIFQPLKIHDLSMFPTSQMKARLVGLWNRSADGRLSRREYPFNRPLDAVKAADCFHSGGAGLFGSIQEYTKILAAILNDGTCPRTGASILSSATVSEMFTNQLTDWPNFARRHLPAVKPELVYPAEGFYPLCPPSLPQGWGLGFMISPGMTGRSENTAHWSGLSNVFWWIDRKNGVAGVVASQVLPFADPRAVMLWVEVEGKVYEGLKRES</sequence>
<gene>
    <name evidence="2" type="ORF">NKR23_g5915</name>
</gene>
<evidence type="ECO:0000259" key="1">
    <source>
        <dbReference type="Pfam" id="PF00144"/>
    </source>
</evidence>
<reference evidence="2" key="1">
    <citation type="submission" date="2022-07" db="EMBL/GenBank/DDBJ databases">
        <title>Fungi with potential for degradation of polypropylene.</title>
        <authorList>
            <person name="Gostincar C."/>
        </authorList>
    </citation>
    <scope>NUCLEOTIDE SEQUENCE</scope>
    <source>
        <strain evidence="2">EXF-13308</strain>
    </source>
</reference>
<protein>
    <submittedName>
        <fullName evidence="2">Beta-lactamase family protein</fullName>
    </submittedName>
</protein>
<dbReference type="Gene3D" id="3.40.710.10">
    <property type="entry name" value="DD-peptidase/beta-lactamase superfamily"/>
    <property type="match status" value="1"/>
</dbReference>
<organism evidence="2 3">
    <name type="scientific">Pleurostoma richardsiae</name>
    <dbReference type="NCBI Taxonomy" id="41990"/>
    <lineage>
        <taxon>Eukaryota</taxon>
        <taxon>Fungi</taxon>
        <taxon>Dikarya</taxon>
        <taxon>Ascomycota</taxon>
        <taxon>Pezizomycotina</taxon>
        <taxon>Sordariomycetes</taxon>
        <taxon>Sordariomycetidae</taxon>
        <taxon>Calosphaeriales</taxon>
        <taxon>Pleurostomataceae</taxon>
        <taxon>Pleurostoma</taxon>
    </lineage>
</organism>
<proteinExistence type="predicted"/>
<accession>A0AA38REP1</accession>
<dbReference type="PANTHER" id="PTHR43283">
    <property type="entry name" value="BETA-LACTAMASE-RELATED"/>
    <property type="match status" value="1"/>
</dbReference>
<evidence type="ECO:0000313" key="3">
    <source>
        <dbReference type="Proteomes" id="UP001174694"/>
    </source>
</evidence>
<dbReference type="SUPFAM" id="SSF56601">
    <property type="entry name" value="beta-lactamase/transpeptidase-like"/>
    <property type="match status" value="1"/>
</dbReference>
<dbReference type="PANTHER" id="PTHR43283:SF3">
    <property type="entry name" value="BETA-LACTAMASE FAMILY PROTEIN (AFU_ORTHOLOGUE AFUA_5G07500)"/>
    <property type="match status" value="1"/>
</dbReference>
<dbReference type="InterPro" id="IPR050789">
    <property type="entry name" value="Diverse_Enzym_Activities"/>
</dbReference>
<dbReference type="AlphaFoldDB" id="A0AA38REP1"/>
<name>A0AA38REP1_9PEZI</name>
<keyword evidence="3" id="KW-1185">Reference proteome</keyword>
<dbReference type="InterPro" id="IPR001466">
    <property type="entry name" value="Beta-lactam-related"/>
</dbReference>
<dbReference type="EMBL" id="JANBVO010000016">
    <property type="protein sequence ID" value="KAJ9144653.1"/>
    <property type="molecule type" value="Genomic_DNA"/>
</dbReference>
<comment type="caution">
    <text evidence="2">The sequence shown here is derived from an EMBL/GenBank/DDBJ whole genome shotgun (WGS) entry which is preliminary data.</text>
</comment>